<dbReference type="GeneID" id="6013383"/>
<dbReference type="eggNOG" id="ENOG502RD13">
    <property type="taxonomic scope" value="Eukaryota"/>
</dbReference>
<dbReference type="EMBL" id="AACS02000004">
    <property type="protein sequence ID" value="EAU85048.2"/>
    <property type="molecule type" value="Genomic_DNA"/>
</dbReference>
<gene>
    <name evidence="2" type="ORF">CC1G_04144</name>
</gene>
<feature type="compositionally biased region" description="Basic and acidic residues" evidence="1">
    <location>
        <begin position="686"/>
        <end position="697"/>
    </location>
</feature>
<dbReference type="KEGG" id="cci:CC1G_04144"/>
<dbReference type="VEuPathDB" id="FungiDB:CC1G_04144"/>
<dbReference type="OrthoDB" id="2934473at2759"/>
<proteinExistence type="predicted"/>
<feature type="compositionally biased region" description="Basic and acidic residues" evidence="1">
    <location>
        <begin position="650"/>
        <end position="665"/>
    </location>
</feature>
<dbReference type="OMA" id="LESYHEN"/>
<feature type="compositionally biased region" description="Low complexity" evidence="1">
    <location>
        <begin position="632"/>
        <end position="645"/>
    </location>
</feature>
<protein>
    <submittedName>
        <fullName evidence="2">Uncharacterized protein</fullName>
    </submittedName>
</protein>
<dbReference type="InParanoid" id="A8NW52"/>
<feature type="region of interest" description="Disordered" evidence="1">
    <location>
        <begin position="626"/>
        <end position="775"/>
    </location>
</feature>
<keyword evidence="3" id="KW-1185">Reference proteome</keyword>
<dbReference type="HOGENOM" id="CLU_256580_0_0_1"/>
<evidence type="ECO:0000256" key="1">
    <source>
        <dbReference type="SAM" id="MobiDB-lite"/>
    </source>
</evidence>
<reference evidence="2 3" key="1">
    <citation type="journal article" date="2010" name="Proc. Natl. Acad. Sci. U.S.A.">
        <title>Insights into evolution of multicellular fungi from the assembled chromosomes of the mushroom Coprinopsis cinerea (Coprinus cinereus).</title>
        <authorList>
            <person name="Stajich J.E."/>
            <person name="Wilke S.K."/>
            <person name="Ahren D."/>
            <person name="Au C.H."/>
            <person name="Birren B.W."/>
            <person name="Borodovsky M."/>
            <person name="Burns C."/>
            <person name="Canback B."/>
            <person name="Casselton L.A."/>
            <person name="Cheng C.K."/>
            <person name="Deng J."/>
            <person name="Dietrich F.S."/>
            <person name="Fargo D.C."/>
            <person name="Farman M.L."/>
            <person name="Gathman A.C."/>
            <person name="Goldberg J."/>
            <person name="Guigo R."/>
            <person name="Hoegger P.J."/>
            <person name="Hooker J.B."/>
            <person name="Huggins A."/>
            <person name="James T.Y."/>
            <person name="Kamada T."/>
            <person name="Kilaru S."/>
            <person name="Kodira C."/>
            <person name="Kues U."/>
            <person name="Kupfer D."/>
            <person name="Kwan H.S."/>
            <person name="Lomsadze A."/>
            <person name="Li W."/>
            <person name="Lilly W.W."/>
            <person name="Ma L.J."/>
            <person name="Mackey A.J."/>
            <person name="Manning G."/>
            <person name="Martin F."/>
            <person name="Muraguchi H."/>
            <person name="Natvig D.O."/>
            <person name="Palmerini H."/>
            <person name="Ramesh M.A."/>
            <person name="Rehmeyer C.J."/>
            <person name="Roe B.A."/>
            <person name="Shenoy N."/>
            <person name="Stanke M."/>
            <person name="Ter-Hovhannisyan V."/>
            <person name="Tunlid A."/>
            <person name="Velagapudi R."/>
            <person name="Vision T.J."/>
            <person name="Zeng Q."/>
            <person name="Zolan M.E."/>
            <person name="Pukkila P.J."/>
        </authorList>
    </citation>
    <scope>NUCLEOTIDE SEQUENCE [LARGE SCALE GENOMIC DNA]</scope>
    <source>
        <strain evidence="3">Okayama-7 / 130 / ATCC MYA-4618 / FGSC 9003</strain>
    </source>
</reference>
<dbReference type="RefSeq" id="XP_001836831.2">
    <property type="nucleotide sequence ID" value="XM_001836779.2"/>
</dbReference>
<name>A8NW52_COPC7</name>
<feature type="compositionally biased region" description="Acidic residues" evidence="1">
    <location>
        <begin position="716"/>
        <end position="725"/>
    </location>
</feature>
<evidence type="ECO:0000313" key="2">
    <source>
        <dbReference type="EMBL" id="EAU85048.2"/>
    </source>
</evidence>
<sequence length="1366" mass="150606">MNNPPVDLSDPPNSLPVFTHPNRGPDVAEVISLTTHPLVPGREGNIYLLCGRGDAATMQKVLDRAVRSQCPSTAANATAEGYFMVKARDEPRFLWRNMDGDQDPMKDVLVLWSKAGDKHDAETLKLLRDARDRLHGDLDATTADKPTFDAATKSYSGGLAFERNTAAVPLDDMKRAYPLTISHQIARDMDAPHKARKTDGKTLDDHARLVRDIVRAGVLAGIGGLEDGSKDLANAIAARSDYLNVPRIGDYRNAYFPAVQLNISTAVSADDNSDTYNFVSKYRINRRLVILLSGILGHVFPPPVPPHPDGIETTRRSQSATSLRDVLGPFGGNHVDCGDSAGGITAMTNMSFPHPDVEPEIMYFGDYKVAIVMEEFDTNLFNGLHCHGAVISRYNTTRTLLRPYHRNMIICYSPSKSFDVPGSSAQGSLPTAIGKERVWQIASEMKDWGIVPAIGKHASGQASFGIDGEAGLSGEAHFEHFVRAMLQFNAYIVNQFPSHYLMRIDKDKFLSAFSFVNDEGIRTGCKPWNLGPGWTGADTTIGTKYTQDLRNMPADQLLRLHNSDTITNTRYGNTQVAQHVAAWNRHLKAQSITIPLCVASDLSGINDAQPNPTLRRNVTKSIRKTAATHSTVVVSQAPAGSSASGGHSGTNDDGKTDGRTSDGRSARAGQEASSDEVRKNKKNKKGEKEKKDGDRTGKGKGKGKRAAAWDAYTTSDAEEDADSSEEVIRPKRIRQHRNTATAVSQEAHRPSANDEREGGERHPVGDECGRSERDGPQDVAAIAGRICNRNLVENANVEIELCIQERKDTSGTLSLVEELLTDLCQLLRTNDILGVWRLHSRLGAKQRLFDVSAVCHRGLALMVNMVSWQWLRRSMEKEYAAFRNKEDTWMAAFISKLDTFVSNPKKELKLHAKELFPNMVHSDKTHVLAPLKRRVFITESLDDYILLMEPILLDWFEFPQSPTNRVRAEFCEVVVEQLGAWALFLPEIGSICHDIKTITAGKTGRFPSQKVNTWVQSLRPALQAIATPETKDSIEEFGGLLETFSLGHLSASVLDQVYASAAPDRTALDNRGGVDKEAVFHFLRQIELLLPLIDRPHDAAPPSLEDGDSQGGSSITKYVKHVRDNGDKKLPFRDLAPSRRRVLEGDGPFSTSHLRTRAGLFSAAIHRGVTHNTPFLIEHSEIYFEDATHFRARIQAYPDRPRSFFCNPSAYGARANRTVDVAESLWDATGESACNSWLLGGPSDTVTFQTLWGLFSTAKFPTFGPLTAYLLAGDYAIAGIVPMPSFEEMAATVISLNKGALKGLRSLGYSCTDQPSTSSALQEVDAEIIRAFSAEVREKMKYNIFVLEHMLCKYGRLSTRMYSATM</sequence>
<comment type="caution">
    <text evidence="2">The sequence shown here is derived from an EMBL/GenBank/DDBJ whole genome shotgun (WGS) entry which is preliminary data.</text>
</comment>
<evidence type="ECO:0000313" key="3">
    <source>
        <dbReference type="Proteomes" id="UP000001861"/>
    </source>
</evidence>
<dbReference type="Proteomes" id="UP000001861">
    <property type="component" value="Unassembled WGS sequence"/>
</dbReference>
<accession>A8NW52</accession>
<organism evidence="2 3">
    <name type="scientific">Coprinopsis cinerea (strain Okayama-7 / 130 / ATCC MYA-4618 / FGSC 9003)</name>
    <name type="common">Inky cap fungus</name>
    <name type="synonym">Hormographiella aspergillata</name>
    <dbReference type="NCBI Taxonomy" id="240176"/>
    <lineage>
        <taxon>Eukaryota</taxon>
        <taxon>Fungi</taxon>
        <taxon>Dikarya</taxon>
        <taxon>Basidiomycota</taxon>
        <taxon>Agaricomycotina</taxon>
        <taxon>Agaricomycetes</taxon>
        <taxon>Agaricomycetidae</taxon>
        <taxon>Agaricales</taxon>
        <taxon>Agaricineae</taxon>
        <taxon>Psathyrellaceae</taxon>
        <taxon>Coprinopsis</taxon>
    </lineage>
</organism>
<feature type="compositionally biased region" description="Basic and acidic residues" evidence="1">
    <location>
        <begin position="746"/>
        <end position="775"/>
    </location>
</feature>